<dbReference type="PANTHER" id="PTHR33048:SF47">
    <property type="entry name" value="INTEGRAL MEMBRANE PROTEIN-RELATED"/>
    <property type="match status" value="1"/>
</dbReference>
<feature type="transmembrane region" description="Helical" evidence="7">
    <location>
        <begin position="198"/>
        <end position="218"/>
    </location>
</feature>
<name>A0ABQ0G1X4_9PEZI</name>
<evidence type="ECO:0000256" key="7">
    <source>
        <dbReference type="SAM" id="Phobius"/>
    </source>
</evidence>
<feature type="transmembrane region" description="Helical" evidence="7">
    <location>
        <begin position="29"/>
        <end position="51"/>
    </location>
</feature>
<proteinExistence type="inferred from homology"/>
<evidence type="ECO:0000256" key="2">
    <source>
        <dbReference type="ARBA" id="ARBA00022692"/>
    </source>
</evidence>
<evidence type="ECO:0000256" key="3">
    <source>
        <dbReference type="ARBA" id="ARBA00022989"/>
    </source>
</evidence>
<feature type="domain" description="Rhodopsin" evidence="8">
    <location>
        <begin position="47"/>
        <end position="296"/>
    </location>
</feature>
<dbReference type="Proteomes" id="UP001628179">
    <property type="component" value="Unassembled WGS sequence"/>
</dbReference>
<keyword evidence="4 7" id="KW-0472">Membrane</keyword>
<accession>A0ABQ0G1X4</accession>
<sequence>MLLARNGGEGGISPSSPDEHVPLLNHHGAAIGLTVTFTALAWLCSLLRLYTRLVILNSPWWDDVFTVLALVSTTGCSVVFGLLQNVGMGRHFGTLTLDERKQFMKVFYVGCVTYPLALLFIKLALLFQYLRIFDQDSRRRRFCKWFISFTVVWGLFYTAPNWVPCLPVASLWEAFPNQPRHCWGFASPNLSQSLGFHISQAVTTTLLDLIIFLLPLHLIFKPKTHQKSRIALICLFGLGLVVSLCSITRLIYLLKPVPNPMSDPSWNGPTPTALAVIESSLASMCAALPVFWPIIEKAWGMILVRYEVSVTYEPGIFIPRKKKKANNNKQLQGVRPSGMELTRYQTGSSSSQNELPQFLREGGEGGDLEDLGGPPEWDPYVGDATTGLGETDTIVQSPAEGPPRNGKGVGFCLY</sequence>
<gene>
    <name evidence="9" type="ORF">MFIFM68171_01971</name>
</gene>
<comment type="similarity">
    <text evidence="5">Belongs to the SAT4 family.</text>
</comment>
<comment type="subcellular location">
    <subcellularLocation>
        <location evidence="1">Membrane</location>
        <topology evidence="1">Multi-pass membrane protein</topology>
    </subcellularLocation>
</comment>
<protein>
    <submittedName>
        <fullName evidence="9">Rhodopsin domain-containing protein</fullName>
    </submittedName>
</protein>
<feature type="region of interest" description="Disordered" evidence="6">
    <location>
        <begin position="340"/>
        <end position="410"/>
    </location>
</feature>
<dbReference type="InterPro" id="IPR049326">
    <property type="entry name" value="Rhodopsin_dom_fungi"/>
</dbReference>
<keyword evidence="10" id="KW-1185">Reference proteome</keyword>
<feature type="transmembrane region" description="Helical" evidence="7">
    <location>
        <begin position="63"/>
        <end position="86"/>
    </location>
</feature>
<evidence type="ECO:0000313" key="9">
    <source>
        <dbReference type="EMBL" id="GAB1311761.1"/>
    </source>
</evidence>
<keyword evidence="2 7" id="KW-0812">Transmembrane</keyword>
<evidence type="ECO:0000259" key="8">
    <source>
        <dbReference type="Pfam" id="PF20684"/>
    </source>
</evidence>
<comment type="caution">
    <text evidence="9">The sequence shown here is derived from an EMBL/GenBank/DDBJ whole genome shotgun (WGS) entry which is preliminary data.</text>
</comment>
<feature type="transmembrane region" description="Helical" evidence="7">
    <location>
        <begin position="142"/>
        <end position="163"/>
    </location>
</feature>
<dbReference type="GeneID" id="98172716"/>
<evidence type="ECO:0000256" key="4">
    <source>
        <dbReference type="ARBA" id="ARBA00023136"/>
    </source>
</evidence>
<dbReference type="EMBL" id="BAAFSV010000001">
    <property type="protein sequence ID" value="GAB1311761.1"/>
    <property type="molecule type" value="Genomic_DNA"/>
</dbReference>
<dbReference type="InterPro" id="IPR052337">
    <property type="entry name" value="SAT4-like"/>
</dbReference>
<feature type="compositionally biased region" description="Polar residues" evidence="6">
    <location>
        <begin position="343"/>
        <end position="355"/>
    </location>
</feature>
<evidence type="ECO:0000256" key="5">
    <source>
        <dbReference type="ARBA" id="ARBA00038359"/>
    </source>
</evidence>
<feature type="transmembrane region" description="Helical" evidence="7">
    <location>
        <begin position="272"/>
        <end position="295"/>
    </location>
</feature>
<reference evidence="9 10" key="1">
    <citation type="submission" date="2024-09" db="EMBL/GenBank/DDBJ databases">
        <title>Itraconazole resistance in Madurella fahalii resulting from another homologue of gene encoding cytochrome P450 14-alpha sterol demethylase (CYP51).</title>
        <authorList>
            <person name="Yoshioka I."/>
            <person name="Fahal A.H."/>
            <person name="Kaneko S."/>
            <person name="Yaguchi T."/>
        </authorList>
    </citation>
    <scope>NUCLEOTIDE SEQUENCE [LARGE SCALE GENOMIC DNA]</scope>
    <source>
        <strain evidence="9 10">IFM 68171</strain>
    </source>
</reference>
<feature type="transmembrane region" description="Helical" evidence="7">
    <location>
        <begin position="230"/>
        <end position="252"/>
    </location>
</feature>
<evidence type="ECO:0000256" key="1">
    <source>
        <dbReference type="ARBA" id="ARBA00004141"/>
    </source>
</evidence>
<feature type="transmembrane region" description="Helical" evidence="7">
    <location>
        <begin position="106"/>
        <end position="130"/>
    </location>
</feature>
<keyword evidence="3 7" id="KW-1133">Transmembrane helix</keyword>
<dbReference type="RefSeq" id="XP_070913494.1">
    <property type="nucleotide sequence ID" value="XM_071057393.1"/>
</dbReference>
<evidence type="ECO:0000256" key="6">
    <source>
        <dbReference type="SAM" id="MobiDB-lite"/>
    </source>
</evidence>
<evidence type="ECO:0000313" key="10">
    <source>
        <dbReference type="Proteomes" id="UP001628179"/>
    </source>
</evidence>
<dbReference type="PANTHER" id="PTHR33048">
    <property type="entry name" value="PTH11-LIKE INTEGRAL MEMBRANE PROTEIN (AFU_ORTHOLOGUE AFUA_5G11245)"/>
    <property type="match status" value="1"/>
</dbReference>
<organism evidence="9 10">
    <name type="scientific">Madurella fahalii</name>
    <dbReference type="NCBI Taxonomy" id="1157608"/>
    <lineage>
        <taxon>Eukaryota</taxon>
        <taxon>Fungi</taxon>
        <taxon>Dikarya</taxon>
        <taxon>Ascomycota</taxon>
        <taxon>Pezizomycotina</taxon>
        <taxon>Sordariomycetes</taxon>
        <taxon>Sordariomycetidae</taxon>
        <taxon>Sordariales</taxon>
        <taxon>Sordariales incertae sedis</taxon>
        <taxon>Madurella</taxon>
    </lineage>
</organism>
<dbReference type="Pfam" id="PF20684">
    <property type="entry name" value="Fung_rhodopsin"/>
    <property type="match status" value="1"/>
</dbReference>